<name>A0ABV4CV38_9BACT</name>
<proteinExistence type="predicted"/>
<accession>A0ABV4CV38</accession>
<organism evidence="2 3">
    <name type="scientific">Heminiphilus faecis</name>
    <dbReference type="NCBI Taxonomy" id="2601703"/>
    <lineage>
        <taxon>Bacteria</taxon>
        <taxon>Pseudomonadati</taxon>
        <taxon>Bacteroidota</taxon>
        <taxon>Bacteroidia</taxon>
        <taxon>Bacteroidales</taxon>
        <taxon>Muribaculaceae</taxon>
        <taxon>Heminiphilus</taxon>
    </lineage>
</organism>
<dbReference type="CDD" id="cd11576">
    <property type="entry name" value="GH99_GH71_like_2"/>
    <property type="match status" value="1"/>
</dbReference>
<dbReference type="Gene3D" id="3.20.20.80">
    <property type="entry name" value="Glycosidases"/>
    <property type="match status" value="1"/>
</dbReference>
<keyword evidence="3" id="KW-1185">Reference proteome</keyword>
<dbReference type="EMBL" id="JBCLPP010000007">
    <property type="protein sequence ID" value="MEY8244681.1"/>
    <property type="molecule type" value="Genomic_DNA"/>
</dbReference>
<keyword evidence="1" id="KW-0732">Signal</keyword>
<reference evidence="2 3" key="1">
    <citation type="submission" date="2024-03" db="EMBL/GenBank/DDBJ databases">
        <title>Mouse gut bacterial collection (mGBC) of GemPharmatech.</title>
        <authorList>
            <person name="He Y."/>
            <person name="Dong L."/>
            <person name="Wu D."/>
            <person name="Gao X."/>
            <person name="Lin Z."/>
        </authorList>
    </citation>
    <scope>NUCLEOTIDE SEQUENCE [LARGE SCALE GENOMIC DNA]</scope>
    <source>
        <strain evidence="2 3">54-13</strain>
    </source>
</reference>
<sequence length="416" mass="47508">MRKSIKMMLALGLLIAAATPVVSEAKGKQYNSYKGLVMAGYQGWFNTPDDGAGRGWHHYESRKGFTPGSCTIDLWPDMSEYKVTYPTDFTYDDGTPAHVFSSYDESTVDTHFRWMQEYGLDGVFMQRFVAEIRNNSGRKHFNKVLASAMKAANKYERAIAVMYDLSGMRAGEEKILLDDIKKVSKEFSLKDHDRNPSYLYHNGKPLVTVWGVGFNDRRRYGLDEAERIIDGLREMGFSVMIGVPTHWRTLNGDTESDPRLHAIIKKCDVVMPWFVGRYNETSFSPRYSGIVPEDIAWSKANDVDYVPLAFPGFSWRNMPGNENSAQIKRASGDFLWMQLSQWLASGAEMLYIAMFDEIDEGTAIFKCAKRVPVGKSRFVPVDDDIESDHYLWLVGQAGRMLRKEIPLQQKQPRRDK</sequence>
<gene>
    <name evidence="2" type="ORF">AAK873_03480</name>
</gene>
<protein>
    <submittedName>
        <fullName evidence="2">Glycoside hydrolase family 71/99-like protein</fullName>
    </submittedName>
</protein>
<dbReference type="Proteomes" id="UP001565200">
    <property type="component" value="Unassembled WGS sequence"/>
</dbReference>
<feature type="signal peptide" evidence="1">
    <location>
        <begin position="1"/>
        <end position="23"/>
    </location>
</feature>
<comment type="caution">
    <text evidence="2">The sequence shown here is derived from an EMBL/GenBank/DDBJ whole genome shotgun (WGS) entry which is preliminary data.</text>
</comment>
<feature type="chain" id="PRO_5045926857" evidence="1">
    <location>
        <begin position="24"/>
        <end position="416"/>
    </location>
</feature>
<evidence type="ECO:0000313" key="2">
    <source>
        <dbReference type="EMBL" id="MEY8244681.1"/>
    </source>
</evidence>
<evidence type="ECO:0000313" key="3">
    <source>
        <dbReference type="Proteomes" id="UP001565200"/>
    </source>
</evidence>
<evidence type="ECO:0000256" key="1">
    <source>
        <dbReference type="SAM" id="SignalP"/>
    </source>
</evidence>